<dbReference type="AlphaFoldDB" id="A0A9N9Q7V4"/>
<name>A0A9N9Q7V4_9HELO</name>
<dbReference type="Pfam" id="PF04749">
    <property type="entry name" value="PLAC8"/>
    <property type="match status" value="1"/>
</dbReference>
<keyword evidence="3" id="KW-1185">Reference proteome</keyword>
<evidence type="ECO:0000313" key="3">
    <source>
        <dbReference type="Proteomes" id="UP000701801"/>
    </source>
</evidence>
<dbReference type="NCBIfam" id="TIGR01571">
    <property type="entry name" value="A_thal_Cys_rich"/>
    <property type="match status" value="1"/>
</dbReference>
<comment type="caution">
    <text evidence="2">The sequence shown here is derived from an EMBL/GenBank/DDBJ whole genome shotgun (WGS) entry which is preliminary data.</text>
</comment>
<proteinExistence type="predicted"/>
<dbReference type="EMBL" id="CAJVRM010000207">
    <property type="protein sequence ID" value="CAG8977176.1"/>
    <property type="molecule type" value="Genomic_DNA"/>
</dbReference>
<dbReference type="Proteomes" id="UP000701801">
    <property type="component" value="Unassembled WGS sequence"/>
</dbReference>
<evidence type="ECO:0008006" key="4">
    <source>
        <dbReference type="Google" id="ProtNLM"/>
    </source>
</evidence>
<evidence type="ECO:0000313" key="2">
    <source>
        <dbReference type="EMBL" id="CAG8977176.1"/>
    </source>
</evidence>
<accession>A0A9N9Q7V4</accession>
<dbReference type="InterPro" id="IPR006461">
    <property type="entry name" value="PLAC_motif_containing"/>
</dbReference>
<organism evidence="2 3">
    <name type="scientific">Hymenoscyphus albidus</name>
    <dbReference type="NCBI Taxonomy" id="595503"/>
    <lineage>
        <taxon>Eukaryota</taxon>
        <taxon>Fungi</taxon>
        <taxon>Dikarya</taxon>
        <taxon>Ascomycota</taxon>
        <taxon>Pezizomycotina</taxon>
        <taxon>Leotiomycetes</taxon>
        <taxon>Helotiales</taxon>
        <taxon>Helotiaceae</taxon>
        <taxon>Hymenoscyphus</taxon>
    </lineage>
</organism>
<sequence>MPQPWKNGLFNCMPCGLCLKGCCCTCVLVGQNHERIKKNEPNPETFNGWCMGWCGLQYCFGVGWILQMIDRQDMNDKYDLEGSSLGACCTAFCCACCEAIQTKKELDYRELNQGNNAQIPTGYHPNNEKMVAQPQEPHLPQEAHFPPQQQGYAPNGNGNGHDMKVNMGPGQGGVVNPYQHQ</sequence>
<protein>
    <recommendedName>
        <fullName evidence="4">PLAC8 family protein</fullName>
    </recommendedName>
</protein>
<evidence type="ECO:0000256" key="1">
    <source>
        <dbReference type="SAM" id="MobiDB-lite"/>
    </source>
</evidence>
<feature type="region of interest" description="Disordered" evidence="1">
    <location>
        <begin position="133"/>
        <end position="181"/>
    </location>
</feature>
<reference evidence="2" key="1">
    <citation type="submission" date="2021-07" db="EMBL/GenBank/DDBJ databases">
        <authorList>
            <person name="Durling M."/>
        </authorList>
    </citation>
    <scope>NUCLEOTIDE SEQUENCE</scope>
</reference>
<dbReference type="PANTHER" id="PTHR15907">
    <property type="entry name" value="DUF614 FAMILY PROTEIN-RELATED"/>
    <property type="match status" value="1"/>
</dbReference>
<dbReference type="OrthoDB" id="1045822at2759"/>
<gene>
    <name evidence="2" type="ORF">HYALB_00006713</name>
</gene>